<dbReference type="RefSeq" id="WP_277271709.1">
    <property type="nucleotide sequence ID" value="NZ_DYXE01000033.1"/>
</dbReference>
<feature type="transmembrane region" description="Helical" evidence="1">
    <location>
        <begin position="20"/>
        <end position="38"/>
    </location>
</feature>
<dbReference type="AlphaFoldDB" id="A0A9D2VWZ5"/>
<reference evidence="2" key="2">
    <citation type="submission" date="2021-09" db="EMBL/GenBank/DDBJ databases">
        <authorList>
            <person name="Gilroy R."/>
        </authorList>
    </citation>
    <scope>NUCLEOTIDE SEQUENCE</scope>
    <source>
        <strain evidence="2">USAMLcec4-12693</strain>
    </source>
</reference>
<evidence type="ECO:0000313" key="3">
    <source>
        <dbReference type="Proteomes" id="UP000813420"/>
    </source>
</evidence>
<reference evidence="2" key="1">
    <citation type="journal article" date="2021" name="PeerJ">
        <title>Extensive microbial diversity within the chicken gut microbiome revealed by metagenomics and culture.</title>
        <authorList>
            <person name="Gilroy R."/>
            <person name="Ravi A."/>
            <person name="Getino M."/>
            <person name="Pursley I."/>
            <person name="Horton D.L."/>
            <person name="Alikhan N.F."/>
            <person name="Baker D."/>
            <person name="Gharbi K."/>
            <person name="Hall N."/>
            <person name="Watson M."/>
            <person name="Adriaenssens E.M."/>
            <person name="Foster-Nyarko E."/>
            <person name="Jarju S."/>
            <person name="Secka A."/>
            <person name="Antonio M."/>
            <person name="Oren A."/>
            <person name="Chaudhuri R.R."/>
            <person name="La Ragione R."/>
            <person name="Hildebrand F."/>
            <person name="Pallen M.J."/>
        </authorList>
    </citation>
    <scope>NUCLEOTIDE SEQUENCE</scope>
    <source>
        <strain evidence="2">USAMLcec4-12693</strain>
    </source>
</reference>
<protein>
    <submittedName>
        <fullName evidence="2">Uncharacterized protein</fullName>
    </submittedName>
</protein>
<organism evidence="2 3">
    <name type="scientific">Merdimonas faecis</name>
    <dbReference type="NCBI Taxonomy" id="1653435"/>
    <lineage>
        <taxon>Bacteria</taxon>
        <taxon>Bacillati</taxon>
        <taxon>Bacillota</taxon>
        <taxon>Clostridia</taxon>
        <taxon>Lachnospirales</taxon>
        <taxon>Lachnospiraceae</taxon>
        <taxon>Merdimonas</taxon>
    </lineage>
</organism>
<keyword evidence="1" id="KW-0812">Transmembrane</keyword>
<gene>
    <name evidence="2" type="ORF">K8V39_03225</name>
</gene>
<name>A0A9D2VWZ5_9FIRM</name>
<keyword evidence="1" id="KW-0472">Membrane</keyword>
<proteinExistence type="predicted"/>
<comment type="caution">
    <text evidence="2">The sequence shown here is derived from an EMBL/GenBank/DDBJ whole genome shotgun (WGS) entry which is preliminary data.</text>
</comment>
<sequence>MGYIGWALASAAVVDPERAVIAAGGAVAAGLTIFIIRNKRNIAERLKKHHG</sequence>
<evidence type="ECO:0000313" key="2">
    <source>
        <dbReference type="EMBL" id="HJH49257.1"/>
    </source>
</evidence>
<accession>A0A9D2VWZ5</accession>
<dbReference type="EMBL" id="DYXE01000033">
    <property type="protein sequence ID" value="HJH49257.1"/>
    <property type="molecule type" value="Genomic_DNA"/>
</dbReference>
<evidence type="ECO:0000256" key="1">
    <source>
        <dbReference type="SAM" id="Phobius"/>
    </source>
</evidence>
<dbReference type="Proteomes" id="UP000813420">
    <property type="component" value="Unassembled WGS sequence"/>
</dbReference>
<keyword evidence="1" id="KW-1133">Transmembrane helix</keyword>